<evidence type="ECO:0000313" key="2">
    <source>
        <dbReference type="Proteomes" id="UP001596379"/>
    </source>
</evidence>
<dbReference type="RefSeq" id="WP_382234698.1">
    <property type="nucleotide sequence ID" value="NZ_JBHTCC010000002.1"/>
</dbReference>
<dbReference type="Pfam" id="PF11161">
    <property type="entry name" value="DUF2944"/>
    <property type="match status" value="1"/>
</dbReference>
<dbReference type="EMBL" id="JBHTCC010000002">
    <property type="protein sequence ID" value="MFC7299040.1"/>
    <property type="molecule type" value="Genomic_DNA"/>
</dbReference>
<organism evidence="1 2">
    <name type="scientific">Herminiimonas aquatilis</name>
    <dbReference type="NCBI Taxonomy" id="345342"/>
    <lineage>
        <taxon>Bacteria</taxon>
        <taxon>Pseudomonadati</taxon>
        <taxon>Pseudomonadota</taxon>
        <taxon>Betaproteobacteria</taxon>
        <taxon>Burkholderiales</taxon>
        <taxon>Oxalobacteraceae</taxon>
        <taxon>Herminiimonas</taxon>
    </lineage>
</organism>
<comment type="caution">
    <text evidence="1">The sequence shown here is derived from an EMBL/GenBank/DDBJ whole genome shotgun (WGS) entry which is preliminary data.</text>
</comment>
<protein>
    <submittedName>
        <fullName evidence="1">DUF2946 family protein</fullName>
    </submittedName>
</protein>
<accession>A0ABW2J7Z8</accession>
<dbReference type="InterPro" id="IPR021332">
    <property type="entry name" value="DUF2944"/>
</dbReference>
<evidence type="ECO:0000313" key="1">
    <source>
        <dbReference type="EMBL" id="MFC7299040.1"/>
    </source>
</evidence>
<reference evidence="2" key="1">
    <citation type="journal article" date="2019" name="Int. J. Syst. Evol. Microbiol.">
        <title>The Global Catalogue of Microorganisms (GCM) 10K type strain sequencing project: providing services to taxonomists for standard genome sequencing and annotation.</title>
        <authorList>
            <consortium name="The Broad Institute Genomics Platform"/>
            <consortium name="The Broad Institute Genome Sequencing Center for Infectious Disease"/>
            <person name="Wu L."/>
            <person name="Ma J."/>
        </authorList>
    </citation>
    <scope>NUCLEOTIDE SEQUENCE [LARGE SCALE GENOMIC DNA]</scope>
    <source>
        <strain evidence="2">CCUG 36956</strain>
    </source>
</reference>
<gene>
    <name evidence="1" type="ORF">ACFQO0_11405</name>
</gene>
<name>A0ABW2J7Z8_9BURK</name>
<dbReference type="Proteomes" id="UP001596379">
    <property type="component" value="Unassembled WGS sequence"/>
</dbReference>
<keyword evidence="2" id="KW-1185">Reference proteome</keyword>
<proteinExistence type="predicted"/>
<sequence length="203" mass="23134">MDAIVEKALAKWPNVPHCYGWLALDARGNWRMRNEQAQLANLPGEKIIHSALIAFIQRNYTHDEQDHWYFQNGPQRVYVDLEATPYIAHTELTHDAAFACVLQNGSAMRELQAAWLSDQGRVYLQAEAHIALLDDRDLAQCLNALQLDEQPVTDERLMDWLDELGADTSLSLQYAGKKISVGYIEENAIAAKFNFVRKPRPSR</sequence>